<evidence type="ECO:0000256" key="2">
    <source>
        <dbReference type="ARBA" id="ARBA00022438"/>
    </source>
</evidence>
<name>A0ABW7HHD5_9BURK</name>
<evidence type="ECO:0000256" key="3">
    <source>
        <dbReference type="ARBA" id="ARBA00022670"/>
    </source>
</evidence>
<gene>
    <name evidence="7" type="ORF">ACG04R_21805</name>
</gene>
<dbReference type="Gene3D" id="2.40.10.10">
    <property type="entry name" value="Trypsin-like serine proteases"/>
    <property type="match status" value="1"/>
</dbReference>
<comment type="function">
    <text evidence="6">Catalyzes the removal of dipeptides from the N-terminus of oligopeptides.</text>
</comment>
<evidence type="ECO:0000256" key="4">
    <source>
        <dbReference type="ARBA" id="ARBA00022729"/>
    </source>
</evidence>
<reference evidence="7 8" key="1">
    <citation type="submission" date="2024-08" db="EMBL/GenBank/DDBJ databases">
        <authorList>
            <person name="Lu H."/>
        </authorList>
    </citation>
    <scope>NUCLEOTIDE SEQUENCE [LARGE SCALE GENOMIC DNA]</scope>
    <source>
        <strain evidence="7 8">BYS78W</strain>
    </source>
</reference>
<evidence type="ECO:0000313" key="8">
    <source>
        <dbReference type="Proteomes" id="UP001606134"/>
    </source>
</evidence>
<dbReference type="Proteomes" id="UP001606134">
    <property type="component" value="Unassembled WGS sequence"/>
</dbReference>
<dbReference type="RefSeq" id="WP_394415729.1">
    <property type="nucleotide sequence ID" value="NZ_JBIGIC010000012.1"/>
</dbReference>
<keyword evidence="5 6" id="KW-0378">Hydrolase</keyword>
<keyword evidence="4 6" id="KW-0732">Signal</keyword>
<keyword evidence="6" id="KW-0720">Serine protease</keyword>
<protein>
    <recommendedName>
        <fullName evidence="6">Dipeptidyl-peptidase</fullName>
        <ecNumber evidence="6">3.4.14.-</ecNumber>
    </recommendedName>
</protein>
<dbReference type="EC" id="3.4.14.-" evidence="6"/>
<keyword evidence="8" id="KW-1185">Reference proteome</keyword>
<evidence type="ECO:0000313" key="7">
    <source>
        <dbReference type="EMBL" id="MFG6489334.1"/>
    </source>
</evidence>
<feature type="chain" id="PRO_5045000068" description="Dipeptidyl-peptidase" evidence="6">
    <location>
        <begin position="19"/>
        <end position="686"/>
    </location>
</feature>
<proteinExistence type="inferred from homology"/>
<comment type="similarity">
    <text evidence="1 6">Belongs to the peptidase S46 family.</text>
</comment>
<dbReference type="InterPro" id="IPR009003">
    <property type="entry name" value="Peptidase_S1_PA"/>
</dbReference>
<dbReference type="InterPro" id="IPR043504">
    <property type="entry name" value="Peptidase_S1_PA_chymotrypsin"/>
</dbReference>
<evidence type="ECO:0000256" key="5">
    <source>
        <dbReference type="ARBA" id="ARBA00022801"/>
    </source>
</evidence>
<evidence type="ECO:0000256" key="6">
    <source>
        <dbReference type="RuleBase" id="RU366067"/>
    </source>
</evidence>
<dbReference type="PANTHER" id="PTHR38469">
    <property type="entry name" value="PERIPLASMIC PEPTIDASE SUBFAMILY S1B"/>
    <property type="match status" value="1"/>
</dbReference>
<dbReference type="InterPro" id="IPR019500">
    <property type="entry name" value="Pep_S46"/>
</dbReference>
<keyword evidence="3 6" id="KW-0645">Protease</keyword>
<dbReference type="EMBL" id="JBIGIC010000012">
    <property type="protein sequence ID" value="MFG6489334.1"/>
    <property type="molecule type" value="Genomic_DNA"/>
</dbReference>
<evidence type="ECO:0000256" key="1">
    <source>
        <dbReference type="ARBA" id="ARBA00010491"/>
    </source>
</evidence>
<dbReference type="PANTHER" id="PTHR38469:SF1">
    <property type="entry name" value="PERIPLASMIC PEPTIDASE SUBFAMILY S1B"/>
    <property type="match status" value="1"/>
</dbReference>
<comment type="caution">
    <text evidence="7">The sequence shown here is derived from an EMBL/GenBank/DDBJ whole genome shotgun (WGS) entry which is preliminary data.</text>
</comment>
<keyword evidence="2 6" id="KW-0031">Aminopeptidase</keyword>
<dbReference type="SUPFAM" id="SSF50494">
    <property type="entry name" value="Trypsin-like serine proteases"/>
    <property type="match status" value="1"/>
</dbReference>
<sequence>MRKTMLTVLLASTPLAWSAEGMWTLDNPPLARMKAELGAAPDAAWFEHVMRGSARIAGGCSASFVSPEGLVLTNHHCAVNCVEQLSTPEQDRVKQGFLARERSQEVACPAMEVNRLEAISDVTKDVKAATKGLQGQAFKDAYNAATAKITQACTGDAGATRRCDVVDLYHGGQYKLYRYHRFQDVRLVFAPEQPVAFFGGDPDNFNFPRYDFDMSVVRVYEDGKPAAVKDWLPINPNGPQAGEAVFVTGHPGSTQRGYTMAQLQELRAHDLLGWLLRLSEFRGRLIGYSERSPEAARQANATLFGVENGFKALNGELAALNDETLMATKARDEAALRRFVAGRKDLPPETAKAWDAIAGALTSYDAFRNANLMIANGAAFDSALFRQARRLVRGTVERELPNEKRLPEYAEAAMPQMQALLFSKAPVYPDFEKNKLGFTLTKMREYLGTDHPLVKQVLGGDSPEQVAARLVDGSKLADLAVRRQLWDGGAAAVRASDDPMVKLALAIDDAARDLRKRYEREVEAVVQKNTELIAAARFAQSGTGIYPDATFTLRLSYGRVQGWKEGDNDVPPFTRTAGLFARATGAEPYALPPSWLAAKARLDPNRPFNFVTTNDIIGGNSGSPMLNAKGEVVGLVFDGNIHSLGGAFGYDPRNNRAVAVDTAIIVEALDKVYDAQALLKELTGKR</sequence>
<feature type="signal peptide" evidence="6">
    <location>
        <begin position="1"/>
        <end position="18"/>
    </location>
</feature>
<dbReference type="Pfam" id="PF10459">
    <property type="entry name" value="Peptidase_S46"/>
    <property type="match status" value="1"/>
</dbReference>
<accession>A0ABW7HHD5</accession>
<organism evidence="7 8">
    <name type="scientific">Pelomonas candidula</name>
    <dbReference type="NCBI Taxonomy" id="3299025"/>
    <lineage>
        <taxon>Bacteria</taxon>
        <taxon>Pseudomonadati</taxon>
        <taxon>Pseudomonadota</taxon>
        <taxon>Betaproteobacteria</taxon>
        <taxon>Burkholderiales</taxon>
        <taxon>Sphaerotilaceae</taxon>
        <taxon>Roseateles</taxon>
    </lineage>
</organism>